<evidence type="ECO:0000313" key="7">
    <source>
        <dbReference type="Proteomes" id="UP001445335"/>
    </source>
</evidence>
<dbReference type="Proteomes" id="UP001445335">
    <property type="component" value="Unassembled WGS sequence"/>
</dbReference>
<dbReference type="InterPro" id="IPR020841">
    <property type="entry name" value="PKS_Beta-ketoAc_synthase_dom"/>
</dbReference>
<accession>A0AAW1S6R3</accession>
<evidence type="ECO:0000256" key="3">
    <source>
        <dbReference type="ARBA" id="ARBA00022679"/>
    </source>
</evidence>
<keyword evidence="3" id="KW-0808">Transferase</keyword>
<gene>
    <name evidence="6" type="ORF">WJX81_000726</name>
</gene>
<dbReference type="InterPro" id="IPR006162">
    <property type="entry name" value="Ppantetheine_attach_site"/>
</dbReference>
<dbReference type="SUPFAM" id="SSF53901">
    <property type="entry name" value="Thiolase-like"/>
    <property type="match status" value="1"/>
</dbReference>
<dbReference type="SMART" id="SM00825">
    <property type="entry name" value="PKS_KS"/>
    <property type="match status" value="1"/>
</dbReference>
<dbReference type="PANTHER" id="PTHR43775:SF37">
    <property type="entry name" value="SI:DKEY-61P9.11"/>
    <property type="match status" value="1"/>
</dbReference>
<dbReference type="Gene3D" id="3.40.50.720">
    <property type="entry name" value="NAD(P)-binding Rossmann-like Domain"/>
    <property type="match status" value="1"/>
</dbReference>
<dbReference type="Pfam" id="PF00550">
    <property type="entry name" value="PP-binding"/>
    <property type="match status" value="1"/>
</dbReference>
<dbReference type="AlphaFoldDB" id="A0AAW1S6R3"/>
<comment type="caution">
    <text evidence="6">The sequence shown here is derived from an EMBL/GenBank/DDBJ whole genome shotgun (WGS) entry which is preliminary data.</text>
</comment>
<evidence type="ECO:0000256" key="2">
    <source>
        <dbReference type="ARBA" id="ARBA00022553"/>
    </source>
</evidence>
<dbReference type="InterPro" id="IPR016039">
    <property type="entry name" value="Thiolase-like"/>
</dbReference>
<dbReference type="InterPro" id="IPR020806">
    <property type="entry name" value="PKS_PP-bd"/>
</dbReference>
<dbReference type="PANTHER" id="PTHR43775">
    <property type="entry name" value="FATTY ACID SYNTHASE"/>
    <property type="match status" value="1"/>
</dbReference>
<dbReference type="InterPro" id="IPR009081">
    <property type="entry name" value="PP-bd_ACP"/>
</dbReference>
<dbReference type="GO" id="GO:0031177">
    <property type="term" value="F:phosphopantetheine binding"/>
    <property type="evidence" value="ECO:0007669"/>
    <property type="project" value="InterPro"/>
</dbReference>
<dbReference type="InterPro" id="IPR014030">
    <property type="entry name" value="Ketoacyl_synth_N"/>
</dbReference>
<dbReference type="GO" id="GO:0004312">
    <property type="term" value="F:fatty acid synthase activity"/>
    <property type="evidence" value="ECO:0007669"/>
    <property type="project" value="TreeGrafter"/>
</dbReference>
<protein>
    <recommendedName>
        <fullName evidence="8">Polyketide synthase</fullName>
    </recommendedName>
</protein>
<sequence length="371" mass="36528">MADLTPSSMWALAAAKAVDAAAPGRAALPLRERLLFSSTASAWSQPGAGHYAAANAALNASADAARAAGVTATAVSFGPFGGVGMAAAHSEGLVALGLHALNAGGVGTAFAESGYAVRPIRTGALESEETGVYVGIQQMEYGGLAARHLPVMSAYTATGQPFSVAAGRVSFSFGFKGPAVSIDTACSSALVATHLAAQHLAGGSGGALAAGTLDATADGYVRAEACIVVYLTADQAARPHASGSTGSSSLAGCDGGTAIVLLASFVNQDALLLRQSAGSFRAALAGKGLVARLLGPGVSSSQPLMEAGLDSIGAVELRALLGARFGSELPATLIFDHSTAAALAAHLTAGLEALPHQALAPRLNLAAALEA</sequence>
<dbReference type="Gene3D" id="3.40.47.10">
    <property type="match status" value="1"/>
</dbReference>
<dbReference type="InterPro" id="IPR036736">
    <property type="entry name" value="ACP-like_sf"/>
</dbReference>
<dbReference type="SMART" id="SM00823">
    <property type="entry name" value="PKS_PP"/>
    <property type="match status" value="1"/>
</dbReference>
<evidence type="ECO:0008006" key="8">
    <source>
        <dbReference type="Google" id="ProtNLM"/>
    </source>
</evidence>
<dbReference type="SUPFAM" id="SSF47336">
    <property type="entry name" value="ACP-like"/>
    <property type="match status" value="1"/>
</dbReference>
<dbReference type="GO" id="GO:0006633">
    <property type="term" value="P:fatty acid biosynthetic process"/>
    <property type="evidence" value="ECO:0007669"/>
    <property type="project" value="TreeGrafter"/>
</dbReference>
<evidence type="ECO:0000259" key="5">
    <source>
        <dbReference type="PROSITE" id="PS52004"/>
    </source>
</evidence>
<keyword evidence="2" id="KW-0597">Phosphoprotein</keyword>
<dbReference type="InterPro" id="IPR013968">
    <property type="entry name" value="PKS_KR"/>
</dbReference>
<organism evidence="6 7">
    <name type="scientific">Elliptochloris bilobata</name>
    <dbReference type="NCBI Taxonomy" id="381761"/>
    <lineage>
        <taxon>Eukaryota</taxon>
        <taxon>Viridiplantae</taxon>
        <taxon>Chlorophyta</taxon>
        <taxon>core chlorophytes</taxon>
        <taxon>Trebouxiophyceae</taxon>
        <taxon>Trebouxiophyceae incertae sedis</taxon>
        <taxon>Elliptochloris clade</taxon>
        <taxon>Elliptochloris</taxon>
    </lineage>
</organism>
<dbReference type="InterPro" id="IPR036291">
    <property type="entry name" value="NAD(P)-bd_dom_sf"/>
</dbReference>
<evidence type="ECO:0000256" key="1">
    <source>
        <dbReference type="ARBA" id="ARBA00022450"/>
    </source>
</evidence>
<evidence type="ECO:0000313" key="6">
    <source>
        <dbReference type="EMBL" id="KAK9841750.1"/>
    </source>
</evidence>
<keyword evidence="7" id="KW-1185">Reference proteome</keyword>
<dbReference type="EMBL" id="JALJOU010000010">
    <property type="protein sequence ID" value="KAK9841750.1"/>
    <property type="molecule type" value="Genomic_DNA"/>
</dbReference>
<feature type="domain" description="Ketosynthase family 3 (KS3)" evidence="5">
    <location>
        <begin position="1"/>
        <end position="371"/>
    </location>
</feature>
<keyword evidence="1" id="KW-0596">Phosphopantetheine</keyword>
<proteinExistence type="predicted"/>
<name>A0AAW1S6R3_9CHLO</name>
<dbReference type="InterPro" id="IPR050091">
    <property type="entry name" value="PKS_NRPS_Biosynth_Enz"/>
</dbReference>
<dbReference type="SUPFAM" id="SSF51735">
    <property type="entry name" value="NAD(P)-binding Rossmann-fold domains"/>
    <property type="match status" value="1"/>
</dbReference>
<feature type="domain" description="Carrier" evidence="4">
    <location>
        <begin position="271"/>
        <end position="351"/>
    </location>
</feature>
<dbReference type="Gene3D" id="1.10.1200.10">
    <property type="entry name" value="ACP-like"/>
    <property type="match status" value="1"/>
</dbReference>
<dbReference type="Pfam" id="PF08659">
    <property type="entry name" value="KR"/>
    <property type="match status" value="1"/>
</dbReference>
<evidence type="ECO:0000259" key="4">
    <source>
        <dbReference type="PROSITE" id="PS50075"/>
    </source>
</evidence>
<reference evidence="6 7" key="1">
    <citation type="journal article" date="2024" name="Nat. Commun.">
        <title>Phylogenomics reveals the evolutionary origins of lichenization in chlorophyte algae.</title>
        <authorList>
            <person name="Puginier C."/>
            <person name="Libourel C."/>
            <person name="Otte J."/>
            <person name="Skaloud P."/>
            <person name="Haon M."/>
            <person name="Grisel S."/>
            <person name="Petersen M."/>
            <person name="Berrin J.G."/>
            <person name="Delaux P.M."/>
            <person name="Dal Grande F."/>
            <person name="Keller J."/>
        </authorList>
    </citation>
    <scope>NUCLEOTIDE SEQUENCE [LARGE SCALE GENOMIC DNA]</scope>
    <source>
        <strain evidence="6 7">SAG 245.80</strain>
    </source>
</reference>
<dbReference type="SMART" id="SM01294">
    <property type="entry name" value="PKS_PP_betabranch"/>
    <property type="match status" value="1"/>
</dbReference>
<dbReference type="PROSITE" id="PS00012">
    <property type="entry name" value="PHOSPHOPANTETHEINE"/>
    <property type="match status" value="1"/>
</dbReference>
<dbReference type="Pfam" id="PF00109">
    <property type="entry name" value="ketoacyl-synt"/>
    <property type="match status" value="1"/>
</dbReference>
<dbReference type="PROSITE" id="PS52004">
    <property type="entry name" value="KS3_2"/>
    <property type="match status" value="1"/>
</dbReference>
<dbReference type="PROSITE" id="PS50075">
    <property type="entry name" value="CARRIER"/>
    <property type="match status" value="1"/>
</dbReference>